<proteinExistence type="predicted"/>
<dbReference type="EMBL" id="CAUI01000019">
    <property type="protein sequence ID" value="CCU79695.1"/>
    <property type="molecule type" value="Genomic_DNA"/>
</dbReference>
<dbReference type="GO" id="GO:0015293">
    <property type="term" value="F:symporter activity"/>
    <property type="evidence" value="ECO:0007669"/>
    <property type="project" value="InterPro"/>
</dbReference>
<gene>
    <name evidence="7" type="ORF">HSACCH_01527</name>
</gene>
<comment type="caution">
    <text evidence="7">The sequence shown here is derived from an EMBL/GenBank/DDBJ whole genome shotgun (WGS) entry which is preliminary data.</text>
</comment>
<keyword evidence="8" id="KW-1185">Reference proteome</keyword>
<feature type="transmembrane region" description="Helical" evidence="6">
    <location>
        <begin position="12"/>
        <end position="29"/>
    </location>
</feature>
<feature type="transmembrane region" description="Helical" evidence="6">
    <location>
        <begin position="41"/>
        <end position="60"/>
    </location>
</feature>
<evidence type="ECO:0000313" key="7">
    <source>
        <dbReference type="EMBL" id="CCU79695.1"/>
    </source>
</evidence>
<feature type="transmembrane region" description="Helical" evidence="6">
    <location>
        <begin position="308"/>
        <end position="325"/>
    </location>
</feature>
<organism evidence="7 8">
    <name type="scientific">Halanaerobium saccharolyticum subsp. saccharolyticum DSM 6643</name>
    <dbReference type="NCBI Taxonomy" id="1293054"/>
    <lineage>
        <taxon>Bacteria</taxon>
        <taxon>Bacillati</taxon>
        <taxon>Bacillota</taxon>
        <taxon>Clostridia</taxon>
        <taxon>Halanaerobiales</taxon>
        <taxon>Halanaerobiaceae</taxon>
        <taxon>Halanaerobium</taxon>
    </lineage>
</organism>
<evidence type="ECO:0000313" key="8">
    <source>
        <dbReference type="Proteomes" id="UP000012063"/>
    </source>
</evidence>
<evidence type="ECO:0000256" key="3">
    <source>
        <dbReference type="ARBA" id="ARBA00022692"/>
    </source>
</evidence>
<dbReference type="RefSeq" id="WP_005489012.1">
    <property type="nucleotide sequence ID" value="NZ_CAUI01000019.1"/>
</dbReference>
<protein>
    <submittedName>
        <fullName evidence="7">Sodium:dicarboxylate symport protein</fullName>
    </submittedName>
</protein>
<dbReference type="Proteomes" id="UP000012063">
    <property type="component" value="Unassembled WGS sequence"/>
</dbReference>
<dbReference type="PRINTS" id="PR00173">
    <property type="entry name" value="EDTRNSPORT"/>
</dbReference>
<dbReference type="InParanoid" id="M5E284"/>
<dbReference type="PANTHER" id="PTHR42865">
    <property type="entry name" value="PROTON/GLUTAMATE-ASPARTATE SYMPORTER"/>
    <property type="match status" value="1"/>
</dbReference>
<comment type="subcellular location">
    <subcellularLocation>
        <location evidence="1">Membrane</location>
        <topology evidence="1">Multi-pass membrane protein</topology>
    </subcellularLocation>
</comment>
<sequence>MSKKKLTDHLVFRLVIAVFTGVLLGVFVNKDLMQIISTIKYVLGQLIFYSVPLVIIGFIAPSITRLKEKASKLLGQAVSIAYLSSVGAAIFSILAGKIIIPYLQIAEETTALKELPEIMFQLDIPSIMPVMSALVLALFVGLSAAWTKAEIVPEILEEIQNMILSLVEKIIIPILPFFIATTFAELAYEGTITEHLPVFLTVIILVLIGHYIWLTVLYSIAGMISGENPIEVVKHYLPAYLTAIGTMSSAATLPVSLKSANKSKVLEKEITNFAIPLGATIHLCGSVLTETFFVMVISKVLYGSVPPLPTMFLFALLLGIFAIGAPGVPGGTVMASLGLVTGILGFDQTGVGLVLTIFAIQDSFGTACNITGDGAIALMLTGLNKKKAAKKAA</sequence>
<dbReference type="OrthoDB" id="9768885at2"/>
<dbReference type="InterPro" id="IPR001991">
    <property type="entry name" value="Na-dicarboxylate_symporter"/>
</dbReference>
<accession>M5E284</accession>
<feature type="transmembrane region" description="Helical" evidence="6">
    <location>
        <begin position="124"/>
        <end position="146"/>
    </location>
</feature>
<feature type="transmembrane region" description="Helical" evidence="6">
    <location>
        <begin position="236"/>
        <end position="257"/>
    </location>
</feature>
<keyword evidence="2" id="KW-0813">Transport</keyword>
<evidence type="ECO:0000256" key="4">
    <source>
        <dbReference type="ARBA" id="ARBA00022989"/>
    </source>
</evidence>
<dbReference type="Pfam" id="PF00375">
    <property type="entry name" value="SDF"/>
    <property type="match status" value="1"/>
</dbReference>
<feature type="transmembrane region" description="Helical" evidence="6">
    <location>
        <begin position="337"/>
        <end position="358"/>
    </location>
</feature>
<reference evidence="8" key="1">
    <citation type="journal article" date="2013" name="Genome Announc.">
        <title>Genome Sequence of Halanaerobium saccharolyticum subsp. saccharolyticum Strain DSM 6643T, a Halophilic Hydrogen-Producing Bacterium.</title>
        <authorList>
            <person name="Kivisto A."/>
            <person name="Larjo A."/>
            <person name="Ciranna A."/>
            <person name="Santala V."/>
            <person name="Roos C."/>
            <person name="Karp M."/>
        </authorList>
    </citation>
    <scope>NUCLEOTIDE SEQUENCE [LARGE SCALE GENOMIC DNA]</scope>
    <source>
        <strain evidence="8">DSM 6643</strain>
    </source>
</reference>
<evidence type="ECO:0000256" key="2">
    <source>
        <dbReference type="ARBA" id="ARBA00022448"/>
    </source>
</evidence>
<keyword evidence="3 6" id="KW-0812">Transmembrane</keyword>
<feature type="transmembrane region" description="Helical" evidence="6">
    <location>
        <begin position="166"/>
        <end position="186"/>
    </location>
</feature>
<feature type="transmembrane region" description="Helical" evidence="6">
    <location>
        <begin position="277"/>
        <end position="302"/>
    </location>
</feature>
<dbReference type="AlphaFoldDB" id="M5E284"/>
<keyword evidence="4 6" id="KW-1133">Transmembrane helix</keyword>
<evidence type="ECO:0000256" key="1">
    <source>
        <dbReference type="ARBA" id="ARBA00004141"/>
    </source>
</evidence>
<feature type="transmembrane region" description="Helical" evidence="6">
    <location>
        <begin position="198"/>
        <end position="224"/>
    </location>
</feature>
<dbReference type="SUPFAM" id="SSF118215">
    <property type="entry name" value="Proton glutamate symport protein"/>
    <property type="match status" value="1"/>
</dbReference>
<name>M5E284_9FIRM</name>
<dbReference type="GO" id="GO:0005886">
    <property type="term" value="C:plasma membrane"/>
    <property type="evidence" value="ECO:0007669"/>
    <property type="project" value="TreeGrafter"/>
</dbReference>
<dbReference type="eggNOG" id="COG1301">
    <property type="taxonomic scope" value="Bacteria"/>
</dbReference>
<evidence type="ECO:0000256" key="6">
    <source>
        <dbReference type="SAM" id="Phobius"/>
    </source>
</evidence>
<keyword evidence="5 6" id="KW-0472">Membrane</keyword>
<evidence type="ECO:0000256" key="5">
    <source>
        <dbReference type="ARBA" id="ARBA00023136"/>
    </source>
</evidence>
<feature type="transmembrane region" description="Helical" evidence="6">
    <location>
        <begin position="80"/>
        <end position="103"/>
    </location>
</feature>
<dbReference type="STRING" id="1293054.HSACCH_01527"/>
<dbReference type="PANTHER" id="PTHR42865:SF10">
    <property type="entry name" value="SODIUM:DICARBOXYLATE SYMPORTER FAMILY PROTEIN"/>
    <property type="match status" value="1"/>
</dbReference>
<dbReference type="Gene3D" id="1.10.3860.10">
    <property type="entry name" value="Sodium:dicarboxylate symporter"/>
    <property type="match status" value="1"/>
</dbReference>
<dbReference type="InterPro" id="IPR036458">
    <property type="entry name" value="Na:dicarbo_symporter_sf"/>
</dbReference>